<dbReference type="GO" id="GO:0005829">
    <property type="term" value="C:cytosol"/>
    <property type="evidence" value="ECO:0007669"/>
    <property type="project" value="TreeGrafter"/>
</dbReference>
<dbReference type="InterPro" id="IPR036291">
    <property type="entry name" value="NAD(P)-bd_dom_sf"/>
</dbReference>
<gene>
    <name evidence="13" type="ordered locus">Mesil_1106</name>
</gene>
<evidence type="ECO:0000256" key="11">
    <source>
        <dbReference type="ARBA" id="ARBA00033067"/>
    </source>
</evidence>
<dbReference type="InterPro" id="IPR001509">
    <property type="entry name" value="Epimerase_deHydtase"/>
</dbReference>
<dbReference type="GO" id="GO:0003978">
    <property type="term" value="F:UDP-glucose 4-epimerase activity"/>
    <property type="evidence" value="ECO:0007669"/>
    <property type="project" value="UniProtKB-EC"/>
</dbReference>
<dbReference type="PANTHER" id="PTHR43725">
    <property type="entry name" value="UDP-GLUCOSE 4-EPIMERASE"/>
    <property type="match status" value="1"/>
</dbReference>
<comment type="similarity">
    <text evidence="4">Belongs to the NAD(P)-dependent epimerase/dehydratase family.</text>
</comment>
<protein>
    <recommendedName>
        <fullName evidence="6">UDP-glucose 4-epimerase</fullName>
        <ecNumber evidence="5">5.1.3.2</ecNumber>
    </recommendedName>
    <alternativeName>
        <fullName evidence="11">Galactowaldenase</fullName>
    </alternativeName>
    <alternativeName>
        <fullName evidence="10">UDP-galactose 4-epimerase</fullName>
    </alternativeName>
</protein>
<dbReference type="UniPathway" id="UPA00214"/>
<dbReference type="Proteomes" id="UP000001916">
    <property type="component" value="Chromosome"/>
</dbReference>
<keyword evidence="14" id="KW-1185">Reference proteome</keyword>
<dbReference type="EC" id="5.1.3.2" evidence="5"/>
<proteinExistence type="inferred from homology"/>
<evidence type="ECO:0000256" key="5">
    <source>
        <dbReference type="ARBA" id="ARBA00013189"/>
    </source>
</evidence>
<feature type="domain" description="NAD-dependent epimerase/dehydratase" evidence="12">
    <location>
        <begin position="6"/>
        <end position="248"/>
    </location>
</feature>
<evidence type="ECO:0000313" key="14">
    <source>
        <dbReference type="Proteomes" id="UP000001916"/>
    </source>
</evidence>
<evidence type="ECO:0000256" key="6">
    <source>
        <dbReference type="ARBA" id="ARBA00018569"/>
    </source>
</evidence>
<evidence type="ECO:0000256" key="2">
    <source>
        <dbReference type="ARBA" id="ARBA00001911"/>
    </source>
</evidence>
<keyword evidence="8" id="KW-0299">Galactose metabolism</keyword>
<organism evidence="13 14">
    <name type="scientific">Allomeiothermus silvanus (strain ATCC 700542 / DSM 9946 / NBRC 106475 / NCIMB 13440 / VI-R2)</name>
    <name type="common">Thermus silvanus</name>
    <dbReference type="NCBI Taxonomy" id="526227"/>
    <lineage>
        <taxon>Bacteria</taxon>
        <taxon>Thermotogati</taxon>
        <taxon>Deinococcota</taxon>
        <taxon>Deinococci</taxon>
        <taxon>Thermales</taxon>
        <taxon>Thermaceae</taxon>
        <taxon>Allomeiothermus</taxon>
    </lineage>
</organism>
<evidence type="ECO:0000256" key="3">
    <source>
        <dbReference type="ARBA" id="ARBA00004947"/>
    </source>
</evidence>
<evidence type="ECO:0000256" key="8">
    <source>
        <dbReference type="ARBA" id="ARBA00023144"/>
    </source>
</evidence>
<evidence type="ECO:0000259" key="12">
    <source>
        <dbReference type="Pfam" id="PF01370"/>
    </source>
</evidence>
<keyword evidence="8" id="KW-0119">Carbohydrate metabolism</keyword>
<keyword evidence="7" id="KW-0520">NAD</keyword>
<comment type="cofactor">
    <cofactor evidence="2">
        <name>NAD(+)</name>
        <dbReference type="ChEBI" id="CHEBI:57540"/>
    </cofactor>
</comment>
<evidence type="ECO:0000256" key="9">
    <source>
        <dbReference type="ARBA" id="ARBA00023235"/>
    </source>
</evidence>
<dbReference type="Gene3D" id="3.40.50.720">
    <property type="entry name" value="NAD(P)-binding Rossmann-like Domain"/>
    <property type="match status" value="1"/>
</dbReference>
<evidence type="ECO:0000256" key="7">
    <source>
        <dbReference type="ARBA" id="ARBA00023027"/>
    </source>
</evidence>
<evidence type="ECO:0000313" key="13">
    <source>
        <dbReference type="EMBL" id="ADH63011.1"/>
    </source>
</evidence>
<dbReference type="AlphaFoldDB" id="D7BD93"/>
<evidence type="ECO:0000256" key="4">
    <source>
        <dbReference type="ARBA" id="ARBA00007637"/>
    </source>
</evidence>
<dbReference type="KEGG" id="msv:Mesil_1106"/>
<comment type="pathway">
    <text evidence="3">Carbohydrate metabolism; galactose metabolism.</text>
</comment>
<dbReference type="eggNOG" id="COG1087">
    <property type="taxonomic scope" value="Bacteria"/>
</dbReference>
<reference evidence="13 14" key="1">
    <citation type="journal article" date="2010" name="Stand. Genomic Sci.">
        <title>Complete genome sequence of Meiothermus silvanus type strain (VI-R2).</title>
        <authorList>
            <person name="Sikorski J."/>
            <person name="Tindall B.J."/>
            <person name="Lowry S."/>
            <person name="Lucas S."/>
            <person name="Nolan M."/>
            <person name="Copeland A."/>
            <person name="Glavina Del Rio T."/>
            <person name="Tice H."/>
            <person name="Cheng J.F."/>
            <person name="Han C."/>
            <person name="Pitluck S."/>
            <person name="Liolios K."/>
            <person name="Ivanova N."/>
            <person name="Mavromatis K."/>
            <person name="Mikhailova N."/>
            <person name="Pati A."/>
            <person name="Goodwin L."/>
            <person name="Chen A."/>
            <person name="Palaniappan K."/>
            <person name="Land M."/>
            <person name="Hauser L."/>
            <person name="Chang Y.J."/>
            <person name="Jeffries C.D."/>
            <person name="Rohde M."/>
            <person name="Goker M."/>
            <person name="Woyke T."/>
            <person name="Bristow J."/>
            <person name="Eisen J.A."/>
            <person name="Markowitz V."/>
            <person name="Hugenholtz P."/>
            <person name="Kyrpides N.C."/>
            <person name="Klenk H.P."/>
            <person name="Lapidus A."/>
        </authorList>
    </citation>
    <scope>NUCLEOTIDE SEQUENCE [LARGE SCALE GENOMIC DNA]</scope>
    <source>
        <strain evidence="14">ATCC 700542 / DSM 9946 / VI-R2</strain>
    </source>
</reference>
<dbReference type="GO" id="GO:0006012">
    <property type="term" value="P:galactose metabolic process"/>
    <property type="evidence" value="ECO:0007669"/>
    <property type="project" value="UniProtKB-UniPathway"/>
</dbReference>
<dbReference type="STRING" id="526227.Mesil_1106"/>
<dbReference type="HOGENOM" id="CLU_007383_1_10_0"/>
<dbReference type="NCBIfam" id="TIGR01179">
    <property type="entry name" value="galE"/>
    <property type="match status" value="1"/>
</dbReference>
<evidence type="ECO:0000256" key="1">
    <source>
        <dbReference type="ARBA" id="ARBA00000083"/>
    </source>
</evidence>
<accession>D7BD93</accession>
<dbReference type="PANTHER" id="PTHR43725:SF47">
    <property type="entry name" value="UDP-GLUCOSE 4-EPIMERASE"/>
    <property type="match status" value="1"/>
</dbReference>
<dbReference type="InterPro" id="IPR005886">
    <property type="entry name" value="UDP_G4E"/>
</dbReference>
<dbReference type="SUPFAM" id="SSF51735">
    <property type="entry name" value="NAD(P)-binding Rossmann-fold domains"/>
    <property type="match status" value="1"/>
</dbReference>
<sequence length="337" mass="37404">MVGMKVLVTGGAGYIGSTIANALKDAGHTAVILDSLVTGPRVFTQGHIFYQGDIADRGTLERIFREHPDIHSTIHCAALIVVPESVEKPYLYYRENVCKSLELFKNLEELGYPRVVFSSSASIYDAVPGFKVTEDSPLKPASPYARTKYMMEMVLEDLSRATRLRAIALRYFNPIGADPLYRSGIHVREPSHVLGKMVDVALGKLPEFQITGVDWPTRDGSGIRDYIHVWDLAMAHLKAVEQFDQVMEKTGQTYVVINLGTGNGVTVKELVAAFERVYGREIPKREAPPRPGDVAGAYANAERAWELLHWKAERSIDEGIASALEWGKRRKAVLGYA</sequence>
<dbReference type="Pfam" id="PF01370">
    <property type="entry name" value="Epimerase"/>
    <property type="match status" value="1"/>
</dbReference>
<dbReference type="EMBL" id="CP002042">
    <property type="protein sequence ID" value="ADH63011.1"/>
    <property type="molecule type" value="Genomic_DNA"/>
</dbReference>
<dbReference type="Gene3D" id="3.90.25.10">
    <property type="entry name" value="UDP-galactose 4-epimerase, domain 1"/>
    <property type="match status" value="1"/>
</dbReference>
<name>D7BD93_ALLS1</name>
<keyword evidence="9" id="KW-0413">Isomerase</keyword>
<comment type="catalytic activity">
    <reaction evidence="1">
        <text>UDP-alpha-D-glucose = UDP-alpha-D-galactose</text>
        <dbReference type="Rhea" id="RHEA:22168"/>
        <dbReference type="ChEBI" id="CHEBI:58885"/>
        <dbReference type="ChEBI" id="CHEBI:66914"/>
        <dbReference type="EC" id="5.1.3.2"/>
    </reaction>
</comment>
<evidence type="ECO:0000256" key="10">
    <source>
        <dbReference type="ARBA" id="ARBA00031367"/>
    </source>
</evidence>